<evidence type="ECO:0000256" key="3">
    <source>
        <dbReference type="ARBA" id="ARBA00022723"/>
    </source>
</evidence>
<accession>A0A7X6RPK7</accession>
<dbReference type="InterPro" id="IPR036396">
    <property type="entry name" value="Cyt_P450_sf"/>
</dbReference>
<feature type="region of interest" description="Disordered" evidence="8">
    <location>
        <begin position="1"/>
        <end position="25"/>
    </location>
</feature>
<sequence>MADAPTPSACPVSLPTAREHALDPPPRFAELRERSPITRLALPDGTEGWLVTDYELACDVLVDQRFSARQDIRVPPRGQAPAPPAAPGFFVRMDAPEHTRYRRHLAGQFTRRRMLLLESRIGEIAEEHVERMLSGGAPADLVADYALPVPSLVICELLGVPYGERGRFQRDTAVAFDVGQPAERVSAALADLNAFLADLVRRKRREPGEDLLSGLLDAPDLTDEEVTAMAFLLLVAGHETTASMLALGAFALLTHPGPWRGALTDPDPGRMARLVDELLRYLTIMQFGAMRVAREDLEVRGERVRAGEAVVVSLSAANRDPRAFPGPDALDPGRERPMHLAFGLGAHHCLGHQLARTELRLGYGTLFRRIPDLRLAVPPHSVRMRDTSAVYGVHSLPVTWGREGAGL</sequence>
<dbReference type="CDD" id="cd11030">
    <property type="entry name" value="CYP105-like"/>
    <property type="match status" value="1"/>
</dbReference>
<dbReference type="PANTHER" id="PTHR46696">
    <property type="entry name" value="P450, PUTATIVE (EUROFUNG)-RELATED"/>
    <property type="match status" value="1"/>
</dbReference>
<gene>
    <name evidence="9" type="ORF">HGB44_06310</name>
</gene>
<evidence type="ECO:0000313" key="10">
    <source>
        <dbReference type="Proteomes" id="UP000553209"/>
    </source>
</evidence>
<dbReference type="EMBL" id="JAAXPG010000004">
    <property type="protein sequence ID" value="NKY97286.1"/>
    <property type="molecule type" value="Genomic_DNA"/>
</dbReference>
<comment type="similarity">
    <text evidence="1 7">Belongs to the cytochrome P450 family.</text>
</comment>
<dbReference type="SUPFAM" id="SSF48264">
    <property type="entry name" value="Cytochrome P450"/>
    <property type="match status" value="1"/>
</dbReference>
<evidence type="ECO:0000256" key="7">
    <source>
        <dbReference type="RuleBase" id="RU000461"/>
    </source>
</evidence>
<evidence type="ECO:0000256" key="5">
    <source>
        <dbReference type="ARBA" id="ARBA00023004"/>
    </source>
</evidence>
<dbReference type="PRINTS" id="PR00359">
    <property type="entry name" value="BP450"/>
</dbReference>
<evidence type="ECO:0000256" key="1">
    <source>
        <dbReference type="ARBA" id="ARBA00010617"/>
    </source>
</evidence>
<keyword evidence="3 7" id="KW-0479">Metal-binding</keyword>
<reference evidence="9 10" key="1">
    <citation type="submission" date="2020-04" db="EMBL/GenBank/DDBJ databases">
        <title>MicrobeNet Type strains.</title>
        <authorList>
            <person name="Nicholson A.C."/>
        </authorList>
    </citation>
    <scope>NUCLEOTIDE SEQUENCE [LARGE SCALE GENOMIC DNA]</scope>
    <source>
        <strain evidence="9 10">ATCC 23612</strain>
    </source>
</reference>
<dbReference type="FunFam" id="1.10.630.10:FF:000018">
    <property type="entry name" value="Cytochrome P450 monooxygenase"/>
    <property type="match status" value="1"/>
</dbReference>
<dbReference type="GO" id="GO:0004497">
    <property type="term" value="F:monooxygenase activity"/>
    <property type="evidence" value="ECO:0007669"/>
    <property type="project" value="UniProtKB-KW"/>
</dbReference>
<proteinExistence type="inferred from homology"/>
<protein>
    <submittedName>
        <fullName evidence="9">Cytochrome P450</fullName>
    </submittedName>
</protein>
<dbReference type="PANTHER" id="PTHR46696:SF1">
    <property type="entry name" value="CYTOCHROME P450 YJIB-RELATED"/>
    <property type="match status" value="1"/>
</dbReference>
<dbReference type="AlphaFoldDB" id="A0A7X6RPK7"/>
<dbReference type="InterPro" id="IPR001128">
    <property type="entry name" value="Cyt_P450"/>
</dbReference>
<keyword evidence="4 7" id="KW-0560">Oxidoreductase</keyword>
<keyword evidence="6 7" id="KW-0503">Monooxygenase</keyword>
<dbReference type="PROSITE" id="PS00086">
    <property type="entry name" value="CYTOCHROME_P450"/>
    <property type="match status" value="1"/>
</dbReference>
<dbReference type="GO" id="GO:0005506">
    <property type="term" value="F:iron ion binding"/>
    <property type="evidence" value="ECO:0007669"/>
    <property type="project" value="InterPro"/>
</dbReference>
<name>A0A7X6RPK7_9ACTN</name>
<organism evidence="9 10">
    <name type="scientific">Nocardiopsis alborubida</name>
    <dbReference type="NCBI Taxonomy" id="146802"/>
    <lineage>
        <taxon>Bacteria</taxon>
        <taxon>Bacillati</taxon>
        <taxon>Actinomycetota</taxon>
        <taxon>Actinomycetes</taxon>
        <taxon>Streptosporangiales</taxon>
        <taxon>Nocardiopsidaceae</taxon>
        <taxon>Nocardiopsis</taxon>
    </lineage>
</organism>
<evidence type="ECO:0000256" key="6">
    <source>
        <dbReference type="ARBA" id="ARBA00023033"/>
    </source>
</evidence>
<keyword evidence="5 7" id="KW-0408">Iron</keyword>
<dbReference type="Gene3D" id="1.10.630.10">
    <property type="entry name" value="Cytochrome P450"/>
    <property type="match status" value="1"/>
</dbReference>
<evidence type="ECO:0000256" key="2">
    <source>
        <dbReference type="ARBA" id="ARBA00022617"/>
    </source>
</evidence>
<dbReference type="Proteomes" id="UP000553209">
    <property type="component" value="Unassembled WGS sequence"/>
</dbReference>
<dbReference type="Pfam" id="PF00067">
    <property type="entry name" value="p450"/>
    <property type="match status" value="1"/>
</dbReference>
<dbReference type="GO" id="GO:0020037">
    <property type="term" value="F:heme binding"/>
    <property type="evidence" value="ECO:0007669"/>
    <property type="project" value="InterPro"/>
</dbReference>
<evidence type="ECO:0000256" key="8">
    <source>
        <dbReference type="SAM" id="MobiDB-lite"/>
    </source>
</evidence>
<comment type="caution">
    <text evidence="9">The sequence shown here is derived from an EMBL/GenBank/DDBJ whole genome shotgun (WGS) entry which is preliminary data.</text>
</comment>
<dbReference type="GO" id="GO:0016705">
    <property type="term" value="F:oxidoreductase activity, acting on paired donors, with incorporation or reduction of molecular oxygen"/>
    <property type="evidence" value="ECO:0007669"/>
    <property type="project" value="InterPro"/>
</dbReference>
<evidence type="ECO:0000313" key="9">
    <source>
        <dbReference type="EMBL" id="NKY97286.1"/>
    </source>
</evidence>
<evidence type="ECO:0000256" key="4">
    <source>
        <dbReference type="ARBA" id="ARBA00023002"/>
    </source>
</evidence>
<dbReference type="InterPro" id="IPR002397">
    <property type="entry name" value="Cyt_P450_B"/>
</dbReference>
<dbReference type="RefSeq" id="WP_061082147.1">
    <property type="nucleotide sequence ID" value="NZ_JAAXPG010000004.1"/>
</dbReference>
<dbReference type="InterPro" id="IPR017972">
    <property type="entry name" value="Cyt_P450_CS"/>
</dbReference>
<keyword evidence="10" id="KW-1185">Reference proteome</keyword>
<dbReference type="PRINTS" id="PR00385">
    <property type="entry name" value="P450"/>
</dbReference>
<keyword evidence="2 7" id="KW-0349">Heme</keyword>